<accession>A0ABU9DL31</accession>
<dbReference type="Proteomes" id="UP001469365">
    <property type="component" value="Unassembled WGS sequence"/>
</dbReference>
<feature type="transmembrane region" description="Helical" evidence="1">
    <location>
        <begin position="43"/>
        <end position="62"/>
    </location>
</feature>
<keyword evidence="1" id="KW-0812">Transmembrane</keyword>
<reference evidence="2 3" key="1">
    <citation type="submission" date="2024-04" db="EMBL/GenBank/DDBJ databases">
        <title>draft genome sequnece of Paenibacillus filicis.</title>
        <authorList>
            <person name="Kim D.-U."/>
        </authorList>
    </citation>
    <scope>NUCLEOTIDE SEQUENCE [LARGE SCALE GENOMIC DNA]</scope>
    <source>
        <strain evidence="2 3">KACC14197</strain>
    </source>
</reference>
<protein>
    <submittedName>
        <fullName evidence="2">Uncharacterized protein</fullName>
    </submittedName>
</protein>
<gene>
    <name evidence="2" type="ORF">WMW72_16355</name>
</gene>
<evidence type="ECO:0000313" key="3">
    <source>
        <dbReference type="Proteomes" id="UP001469365"/>
    </source>
</evidence>
<dbReference type="SUPFAM" id="SSF103473">
    <property type="entry name" value="MFS general substrate transporter"/>
    <property type="match status" value="1"/>
</dbReference>
<name>A0ABU9DL31_9BACL</name>
<feature type="transmembrane region" description="Helical" evidence="1">
    <location>
        <begin position="149"/>
        <end position="168"/>
    </location>
</feature>
<evidence type="ECO:0000313" key="2">
    <source>
        <dbReference type="EMBL" id="MEK8129479.1"/>
    </source>
</evidence>
<feature type="transmembrane region" description="Helical" evidence="1">
    <location>
        <begin position="68"/>
        <end position="90"/>
    </location>
</feature>
<organism evidence="2 3">
    <name type="scientific">Paenibacillus filicis</name>
    <dbReference type="NCBI Taxonomy" id="669464"/>
    <lineage>
        <taxon>Bacteria</taxon>
        <taxon>Bacillati</taxon>
        <taxon>Bacillota</taxon>
        <taxon>Bacilli</taxon>
        <taxon>Bacillales</taxon>
        <taxon>Paenibacillaceae</taxon>
        <taxon>Paenibacillus</taxon>
    </lineage>
</organism>
<evidence type="ECO:0000256" key="1">
    <source>
        <dbReference type="SAM" id="Phobius"/>
    </source>
</evidence>
<dbReference type="InterPro" id="IPR036259">
    <property type="entry name" value="MFS_trans_sf"/>
</dbReference>
<keyword evidence="3" id="KW-1185">Reference proteome</keyword>
<comment type="caution">
    <text evidence="2">The sequence shown here is derived from an EMBL/GenBank/DDBJ whole genome shotgun (WGS) entry which is preliminary data.</text>
</comment>
<dbReference type="EMBL" id="JBBPCC010000010">
    <property type="protein sequence ID" value="MEK8129479.1"/>
    <property type="molecule type" value="Genomic_DNA"/>
</dbReference>
<proteinExistence type="predicted"/>
<dbReference type="RefSeq" id="WP_341416592.1">
    <property type="nucleotide sequence ID" value="NZ_JBBPCC010000010.1"/>
</dbReference>
<feature type="transmembrane region" description="Helical" evidence="1">
    <location>
        <begin position="110"/>
        <end position="129"/>
    </location>
</feature>
<keyword evidence="1" id="KW-0472">Membrane</keyword>
<sequence>MANTQVKAINPQKEKIDPGVLKIALILVFGAIASQLDSTMVNVAINTLAVTLVASIPFAFAWVDTNHFLLGAAQLVRGAALNGILIPILVSSYKGLRKEQIPHASISTRIFQTIGGAFGSAILATVIGQQLKEGAGASLSSLAHAYQTAFWWSVGFAAISFLPAMFLSGRENKV</sequence>
<keyword evidence="1" id="KW-1133">Transmembrane helix</keyword>